<dbReference type="InterPro" id="IPR032675">
    <property type="entry name" value="LRR_dom_sf"/>
</dbReference>
<reference evidence="3" key="1">
    <citation type="submission" date="2025-08" db="UniProtKB">
        <authorList>
            <consortium name="Ensembl"/>
        </authorList>
    </citation>
    <scope>IDENTIFICATION</scope>
</reference>
<name>S4RD62_PETMA</name>
<protein>
    <recommendedName>
        <fullName evidence="4">Variable lymphocyte receptor A cassette</fullName>
    </recommendedName>
</protein>
<evidence type="ECO:0000313" key="3">
    <source>
        <dbReference type="Ensembl" id="ENSPMAP00000003144.1"/>
    </source>
</evidence>
<dbReference type="InterPro" id="IPR003591">
    <property type="entry name" value="Leu-rich_rpt_typical-subtyp"/>
</dbReference>
<keyword evidence="2" id="KW-0677">Repeat</keyword>
<dbReference type="InterPro" id="IPR001611">
    <property type="entry name" value="Leu-rich_rpt"/>
</dbReference>
<keyword evidence="1" id="KW-0433">Leucine-rich repeat</keyword>
<organism evidence="3">
    <name type="scientific">Petromyzon marinus</name>
    <name type="common">Sea lamprey</name>
    <dbReference type="NCBI Taxonomy" id="7757"/>
    <lineage>
        <taxon>Eukaryota</taxon>
        <taxon>Metazoa</taxon>
        <taxon>Chordata</taxon>
        <taxon>Craniata</taxon>
        <taxon>Vertebrata</taxon>
        <taxon>Cyclostomata</taxon>
        <taxon>Hyperoartia</taxon>
        <taxon>Petromyzontiformes</taxon>
        <taxon>Petromyzontidae</taxon>
        <taxon>Petromyzon</taxon>
    </lineage>
</organism>
<dbReference type="Gene3D" id="3.80.10.10">
    <property type="entry name" value="Ribonuclease Inhibitor"/>
    <property type="match status" value="1"/>
</dbReference>
<dbReference type="PROSITE" id="PS51450">
    <property type="entry name" value="LRR"/>
    <property type="match status" value="1"/>
</dbReference>
<dbReference type="GeneTree" id="ENSGT01030000238438"/>
<dbReference type="Pfam" id="PF13855">
    <property type="entry name" value="LRR_8"/>
    <property type="match status" value="1"/>
</dbReference>
<sequence>MHMNQLKSLPPGAFSHLTKLTRLDLNTNQLKSLPSTLFDRL</sequence>
<dbReference type="Ensembl" id="ENSPMAT00000003159.1">
    <property type="protein sequence ID" value="ENSPMAP00000003144.1"/>
    <property type="gene ID" value="ENSPMAG00000002888.1"/>
</dbReference>
<dbReference type="SUPFAM" id="SSF52058">
    <property type="entry name" value="L domain-like"/>
    <property type="match status" value="1"/>
</dbReference>
<evidence type="ECO:0000256" key="1">
    <source>
        <dbReference type="ARBA" id="ARBA00022614"/>
    </source>
</evidence>
<evidence type="ECO:0008006" key="4">
    <source>
        <dbReference type="Google" id="ProtNLM"/>
    </source>
</evidence>
<reference evidence="3" key="2">
    <citation type="submission" date="2025-09" db="UniProtKB">
        <authorList>
            <consortium name="Ensembl"/>
        </authorList>
    </citation>
    <scope>IDENTIFICATION</scope>
</reference>
<dbReference type="SMART" id="SM00369">
    <property type="entry name" value="LRR_TYP"/>
    <property type="match status" value="2"/>
</dbReference>
<proteinExistence type="predicted"/>
<dbReference type="HOGENOM" id="CLU_000288_148_4_1"/>
<dbReference type="AlphaFoldDB" id="S4RD62"/>
<accession>S4RD62</accession>
<evidence type="ECO:0000256" key="2">
    <source>
        <dbReference type="ARBA" id="ARBA00022737"/>
    </source>
</evidence>